<dbReference type="EMBL" id="JAACJJ010000043">
    <property type="protein sequence ID" value="KAF5315487.1"/>
    <property type="molecule type" value="Genomic_DNA"/>
</dbReference>
<evidence type="ECO:0000313" key="2">
    <source>
        <dbReference type="EMBL" id="KAF5315487.1"/>
    </source>
</evidence>
<feature type="region of interest" description="Disordered" evidence="1">
    <location>
        <begin position="1"/>
        <end position="25"/>
    </location>
</feature>
<dbReference type="Proteomes" id="UP000567179">
    <property type="component" value="Unassembled WGS sequence"/>
</dbReference>
<dbReference type="AlphaFoldDB" id="A0A8H5B4B1"/>
<protein>
    <submittedName>
        <fullName evidence="2">Uncharacterized protein</fullName>
    </submittedName>
</protein>
<proteinExistence type="predicted"/>
<accession>A0A8H5B4B1</accession>
<evidence type="ECO:0000256" key="1">
    <source>
        <dbReference type="SAM" id="MobiDB-lite"/>
    </source>
</evidence>
<organism evidence="2 3">
    <name type="scientific">Psilocybe cf. subviscida</name>
    <dbReference type="NCBI Taxonomy" id="2480587"/>
    <lineage>
        <taxon>Eukaryota</taxon>
        <taxon>Fungi</taxon>
        <taxon>Dikarya</taxon>
        <taxon>Basidiomycota</taxon>
        <taxon>Agaricomycotina</taxon>
        <taxon>Agaricomycetes</taxon>
        <taxon>Agaricomycetidae</taxon>
        <taxon>Agaricales</taxon>
        <taxon>Agaricineae</taxon>
        <taxon>Strophariaceae</taxon>
        <taxon>Psilocybe</taxon>
    </lineage>
</organism>
<name>A0A8H5B4B1_9AGAR</name>
<reference evidence="2 3" key="1">
    <citation type="journal article" date="2020" name="ISME J.">
        <title>Uncovering the hidden diversity of litter-decomposition mechanisms in mushroom-forming fungi.</title>
        <authorList>
            <person name="Floudas D."/>
            <person name="Bentzer J."/>
            <person name="Ahren D."/>
            <person name="Johansson T."/>
            <person name="Persson P."/>
            <person name="Tunlid A."/>
        </authorList>
    </citation>
    <scope>NUCLEOTIDE SEQUENCE [LARGE SCALE GENOMIC DNA]</scope>
    <source>
        <strain evidence="2 3">CBS 101986</strain>
    </source>
</reference>
<evidence type="ECO:0000313" key="3">
    <source>
        <dbReference type="Proteomes" id="UP000567179"/>
    </source>
</evidence>
<gene>
    <name evidence="2" type="ORF">D9619_007221</name>
</gene>
<comment type="caution">
    <text evidence="2">The sequence shown here is derived from an EMBL/GenBank/DDBJ whole genome shotgun (WGS) entry which is preliminary data.</text>
</comment>
<feature type="region of interest" description="Disordered" evidence="1">
    <location>
        <begin position="67"/>
        <end position="100"/>
    </location>
</feature>
<keyword evidence="3" id="KW-1185">Reference proteome</keyword>
<feature type="compositionally biased region" description="Basic and acidic residues" evidence="1">
    <location>
        <begin position="71"/>
        <end position="90"/>
    </location>
</feature>
<sequence>MEEGGVGPKSLTHAIPTPRSDSSTTYGTHAYWALTQAQATYTSLPHRKKPTQAHDVPEDAPWCTLKTALPIRDRDPANAGTHDESDDTRRTPNAFPHQRA</sequence>